<evidence type="ECO:0000313" key="1">
    <source>
        <dbReference type="Proteomes" id="UP000887579"/>
    </source>
</evidence>
<dbReference type="WBParaSite" id="ES5_v2.g5693.t1">
    <property type="protein sequence ID" value="ES5_v2.g5693.t1"/>
    <property type="gene ID" value="ES5_v2.g5693"/>
</dbReference>
<proteinExistence type="predicted"/>
<accession>A0AC34GP45</accession>
<evidence type="ECO:0000313" key="2">
    <source>
        <dbReference type="WBParaSite" id="ES5_v2.g5693.t1"/>
    </source>
</evidence>
<organism evidence="1 2">
    <name type="scientific">Panagrolaimus sp. ES5</name>
    <dbReference type="NCBI Taxonomy" id="591445"/>
    <lineage>
        <taxon>Eukaryota</taxon>
        <taxon>Metazoa</taxon>
        <taxon>Ecdysozoa</taxon>
        <taxon>Nematoda</taxon>
        <taxon>Chromadorea</taxon>
        <taxon>Rhabditida</taxon>
        <taxon>Tylenchina</taxon>
        <taxon>Panagrolaimomorpha</taxon>
        <taxon>Panagrolaimoidea</taxon>
        <taxon>Panagrolaimidae</taxon>
        <taxon>Panagrolaimus</taxon>
    </lineage>
</organism>
<dbReference type="Proteomes" id="UP000887579">
    <property type="component" value="Unplaced"/>
</dbReference>
<protein>
    <submittedName>
        <fullName evidence="2">CYRIA/CYRIB Rac1 binding domain-containing protein</fullName>
    </submittedName>
</protein>
<sequence>MPMISTGCTDTILALLRTNNTNYDLYKSIDIFLDVEHITPTPDEKQACEMVTNFLISSEEIIKYLQDYKNGAASQMKQALENPDKPEIQQEAFQLLQHFFDQTKKCLEVRARIKQIVPCILWSMVKGPLPLCEQLNVCQALCCQFALIIDFVHRFDACKMDTPNALNDISFYRRMMNRPDCIAQCSQGYNIEEANEVLFFFSETTPMLKALVDSTTTFVANSELKIENTVDTLACFVSVCRQMLERKSNVERLSSDNQNFFTRVLVGSFILLDHIDPNGAFCRQSPIDVKSLVSVVKMNATESTRLLNAMKFTSKNFNNPKTPKAIKALFN</sequence>
<reference evidence="2" key="1">
    <citation type="submission" date="2022-11" db="UniProtKB">
        <authorList>
            <consortium name="WormBaseParasite"/>
        </authorList>
    </citation>
    <scope>IDENTIFICATION</scope>
</reference>
<name>A0AC34GP45_9BILA</name>